<dbReference type="EMBL" id="BRXZ01002382">
    <property type="protein sequence ID" value="GMH60885.1"/>
    <property type="molecule type" value="Genomic_DNA"/>
</dbReference>
<sequence>MRLGLWTSGTPYDYSGWEFVKSEHSHRHTVNGMEERCKELGVEHEGLITGE</sequence>
<reference evidence="1" key="1">
    <citation type="submission" date="2022-07" db="EMBL/GenBank/DDBJ databases">
        <title>Genome analysis of Parmales, a sister group of diatoms, reveals the evolutionary specialization of diatoms from phago-mixotrophs to photoautotrophs.</title>
        <authorList>
            <person name="Ban H."/>
            <person name="Sato S."/>
            <person name="Yoshikawa S."/>
            <person name="Kazumasa Y."/>
            <person name="Nakamura Y."/>
            <person name="Ichinomiya M."/>
            <person name="Saitoh K."/>
            <person name="Sato N."/>
            <person name="Blanc-Mathieu R."/>
            <person name="Endo H."/>
            <person name="Kuwata A."/>
            <person name="Ogata H."/>
        </authorList>
    </citation>
    <scope>NUCLEOTIDE SEQUENCE</scope>
</reference>
<keyword evidence="2" id="KW-1185">Reference proteome</keyword>
<name>A0A9W7A0X6_9STRA</name>
<evidence type="ECO:0000313" key="2">
    <source>
        <dbReference type="Proteomes" id="UP001165082"/>
    </source>
</evidence>
<feature type="non-terminal residue" evidence="1">
    <location>
        <position position="51"/>
    </location>
</feature>
<evidence type="ECO:0000313" key="1">
    <source>
        <dbReference type="EMBL" id="GMH60885.1"/>
    </source>
</evidence>
<accession>A0A9W7A0X6</accession>
<dbReference type="Proteomes" id="UP001165082">
    <property type="component" value="Unassembled WGS sequence"/>
</dbReference>
<dbReference type="AlphaFoldDB" id="A0A9W7A0X6"/>
<comment type="caution">
    <text evidence="1">The sequence shown here is derived from an EMBL/GenBank/DDBJ whole genome shotgun (WGS) entry which is preliminary data.</text>
</comment>
<protein>
    <submittedName>
        <fullName evidence="1">Uncharacterized protein</fullName>
    </submittedName>
</protein>
<organism evidence="1 2">
    <name type="scientific">Triparma retinervis</name>
    <dbReference type="NCBI Taxonomy" id="2557542"/>
    <lineage>
        <taxon>Eukaryota</taxon>
        <taxon>Sar</taxon>
        <taxon>Stramenopiles</taxon>
        <taxon>Ochrophyta</taxon>
        <taxon>Bolidophyceae</taxon>
        <taxon>Parmales</taxon>
        <taxon>Triparmaceae</taxon>
        <taxon>Triparma</taxon>
    </lineage>
</organism>
<proteinExistence type="predicted"/>
<gene>
    <name evidence="1" type="ORF">TrRE_jg9262</name>
</gene>